<dbReference type="AlphaFoldDB" id="A0ABD2ZPJ9"/>
<dbReference type="Proteomes" id="UP001630127">
    <property type="component" value="Unassembled WGS sequence"/>
</dbReference>
<evidence type="ECO:0008006" key="4">
    <source>
        <dbReference type="Google" id="ProtNLM"/>
    </source>
</evidence>
<keyword evidence="1" id="KW-0732">Signal</keyword>
<protein>
    <recommendedName>
        <fullName evidence="4">Bifunctional inhibitor/plant lipid transfer protein/seed storage helical domain-containing protein</fullName>
    </recommendedName>
</protein>
<name>A0ABD2ZPJ9_9GENT</name>
<proteinExistence type="predicted"/>
<comment type="caution">
    <text evidence="2">The sequence shown here is derived from an EMBL/GenBank/DDBJ whole genome shotgun (WGS) entry which is preliminary data.</text>
</comment>
<gene>
    <name evidence="2" type="ORF">ACH5RR_019501</name>
</gene>
<dbReference type="SUPFAM" id="SSF47699">
    <property type="entry name" value="Bifunctional inhibitor/lipid-transfer protein/seed storage 2S albumin"/>
    <property type="match status" value="1"/>
</dbReference>
<reference evidence="2 3" key="1">
    <citation type="submission" date="2024-11" db="EMBL/GenBank/DDBJ databases">
        <title>A near-complete genome assembly of Cinchona calisaya.</title>
        <authorList>
            <person name="Lian D.C."/>
            <person name="Zhao X.W."/>
            <person name="Wei L."/>
        </authorList>
    </citation>
    <scope>NUCLEOTIDE SEQUENCE [LARGE SCALE GENOMIC DNA]</scope>
    <source>
        <tissue evidence="2">Nenye</tissue>
    </source>
</reference>
<evidence type="ECO:0000256" key="1">
    <source>
        <dbReference type="SAM" id="SignalP"/>
    </source>
</evidence>
<keyword evidence="3" id="KW-1185">Reference proteome</keyword>
<evidence type="ECO:0000313" key="2">
    <source>
        <dbReference type="EMBL" id="KAL3521352.1"/>
    </source>
</evidence>
<sequence length="112" mass="12498">MRKTSHNSNIAFLLVILASILATIPAMIGETDPAKLKFCYDAMMVPCQKPFPTGKPPSSPCCTNLHKYWKSCYCILMAAPEGRFFSTPDGDKVLKTCHMPTFSHCIQRALRD</sequence>
<dbReference type="Gene3D" id="1.10.110.10">
    <property type="entry name" value="Plant lipid-transfer and hydrophobic proteins"/>
    <property type="match status" value="1"/>
</dbReference>
<feature type="chain" id="PRO_5044815447" description="Bifunctional inhibitor/plant lipid transfer protein/seed storage helical domain-containing protein" evidence="1">
    <location>
        <begin position="23"/>
        <end position="112"/>
    </location>
</feature>
<dbReference type="InterPro" id="IPR036312">
    <property type="entry name" value="Bifun_inhib/LTP/seed_sf"/>
</dbReference>
<evidence type="ECO:0000313" key="3">
    <source>
        <dbReference type="Proteomes" id="UP001630127"/>
    </source>
</evidence>
<accession>A0ABD2ZPJ9</accession>
<organism evidence="2 3">
    <name type="scientific">Cinchona calisaya</name>
    <dbReference type="NCBI Taxonomy" id="153742"/>
    <lineage>
        <taxon>Eukaryota</taxon>
        <taxon>Viridiplantae</taxon>
        <taxon>Streptophyta</taxon>
        <taxon>Embryophyta</taxon>
        <taxon>Tracheophyta</taxon>
        <taxon>Spermatophyta</taxon>
        <taxon>Magnoliopsida</taxon>
        <taxon>eudicotyledons</taxon>
        <taxon>Gunneridae</taxon>
        <taxon>Pentapetalae</taxon>
        <taxon>asterids</taxon>
        <taxon>lamiids</taxon>
        <taxon>Gentianales</taxon>
        <taxon>Rubiaceae</taxon>
        <taxon>Cinchonoideae</taxon>
        <taxon>Cinchoneae</taxon>
        <taxon>Cinchona</taxon>
    </lineage>
</organism>
<dbReference type="EMBL" id="JBJUIK010000008">
    <property type="protein sequence ID" value="KAL3521352.1"/>
    <property type="molecule type" value="Genomic_DNA"/>
</dbReference>
<feature type="signal peptide" evidence="1">
    <location>
        <begin position="1"/>
        <end position="22"/>
    </location>
</feature>